<dbReference type="AlphaFoldDB" id="A0A8H2K708"/>
<keyword evidence="1" id="KW-0175">Coiled coil</keyword>
<evidence type="ECO:0000256" key="1">
    <source>
        <dbReference type="SAM" id="Coils"/>
    </source>
</evidence>
<evidence type="ECO:0000313" key="2">
    <source>
        <dbReference type="EMBL" id="TQO18851.1"/>
    </source>
</evidence>
<dbReference type="RefSeq" id="WP_246078019.1">
    <property type="nucleotide sequence ID" value="NZ_VFRA01000001.1"/>
</dbReference>
<sequence length="104" mass="11692">MTNPYPADFRERALRMLTQARPDHLSDFAAASHVAGRLGVNPETLRLWKKRADIDAGREPGTTSEAQVEIKRLKKQIVELEKANEILRSASVFFATELGRTSSR</sequence>
<organism evidence="2 4">
    <name type="scientific">Rhodoglobus vestalii</name>
    <dbReference type="NCBI Taxonomy" id="193384"/>
    <lineage>
        <taxon>Bacteria</taxon>
        <taxon>Bacillati</taxon>
        <taxon>Actinomycetota</taxon>
        <taxon>Actinomycetes</taxon>
        <taxon>Micrococcales</taxon>
        <taxon>Microbacteriaceae</taxon>
        <taxon>Rhodoglobus</taxon>
    </lineage>
</organism>
<dbReference type="Gene3D" id="1.10.10.10">
    <property type="entry name" value="Winged helix-like DNA-binding domain superfamily/Winged helix DNA-binding domain"/>
    <property type="match status" value="1"/>
</dbReference>
<protein>
    <submittedName>
        <fullName evidence="2">Transposase</fullName>
    </submittedName>
</protein>
<dbReference type="EMBL" id="VFRA01000001">
    <property type="protein sequence ID" value="TQO18851.1"/>
    <property type="molecule type" value="Genomic_DNA"/>
</dbReference>
<dbReference type="Pfam" id="PF01527">
    <property type="entry name" value="HTH_Tnp_1"/>
    <property type="match status" value="1"/>
</dbReference>
<dbReference type="InterPro" id="IPR002514">
    <property type="entry name" value="Transposase_8"/>
</dbReference>
<dbReference type="Proteomes" id="UP000316560">
    <property type="component" value="Unassembled WGS sequence"/>
</dbReference>
<dbReference type="GO" id="GO:0006313">
    <property type="term" value="P:DNA transposition"/>
    <property type="evidence" value="ECO:0007669"/>
    <property type="project" value="InterPro"/>
</dbReference>
<dbReference type="SUPFAM" id="SSF46689">
    <property type="entry name" value="Homeodomain-like"/>
    <property type="match status" value="1"/>
</dbReference>
<feature type="coiled-coil region" evidence="1">
    <location>
        <begin position="63"/>
        <end position="90"/>
    </location>
</feature>
<dbReference type="InterPro" id="IPR036388">
    <property type="entry name" value="WH-like_DNA-bd_sf"/>
</dbReference>
<keyword evidence="4" id="KW-1185">Reference proteome</keyword>
<evidence type="ECO:0000313" key="3">
    <source>
        <dbReference type="EMBL" id="TQO19833.1"/>
    </source>
</evidence>
<comment type="caution">
    <text evidence="2">The sequence shown here is derived from an EMBL/GenBank/DDBJ whole genome shotgun (WGS) entry which is preliminary data.</text>
</comment>
<reference evidence="2 4" key="1">
    <citation type="submission" date="2019-06" db="EMBL/GenBank/DDBJ databases">
        <title>Sequencing the genomes of 1000 actinobacteria strains.</title>
        <authorList>
            <person name="Klenk H.-P."/>
        </authorList>
    </citation>
    <scope>NUCLEOTIDE SEQUENCE [LARGE SCALE GENOMIC DNA]</scope>
    <source>
        <strain evidence="2 4">DSM 21947</strain>
    </source>
</reference>
<accession>A0A8H2K708</accession>
<evidence type="ECO:0000313" key="4">
    <source>
        <dbReference type="Proteomes" id="UP000316560"/>
    </source>
</evidence>
<dbReference type="EMBL" id="VFRA01000001">
    <property type="protein sequence ID" value="TQO19833.1"/>
    <property type="molecule type" value="Genomic_DNA"/>
</dbReference>
<name>A0A8H2K708_9MICO</name>
<dbReference type="GO" id="GO:0004803">
    <property type="term" value="F:transposase activity"/>
    <property type="evidence" value="ECO:0007669"/>
    <property type="project" value="InterPro"/>
</dbReference>
<proteinExistence type="predicted"/>
<dbReference type="GO" id="GO:0003677">
    <property type="term" value="F:DNA binding"/>
    <property type="evidence" value="ECO:0007669"/>
    <property type="project" value="InterPro"/>
</dbReference>
<gene>
    <name evidence="2" type="ORF">FB472_0378</name>
    <name evidence="3" type="ORF">FB472_1416</name>
</gene>
<dbReference type="InterPro" id="IPR009057">
    <property type="entry name" value="Homeodomain-like_sf"/>
</dbReference>